<comment type="caution">
    <text evidence="2">The sequence shown here is derived from an EMBL/GenBank/DDBJ whole genome shotgun (WGS) entry which is preliminary data.</text>
</comment>
<feature type="transmembrane region" description="Helical" evidence="1">
    <location>
        <begin position="87"/>
        <end position="109"/>
    </location>
</feature>
<accession>A0A2A9E720</accession>
<evidence type="ECO:0000256" key="1">
    <source>
        <dbReference type="SAM" id="Phobius"/>
    </source>
</evidence>
<feature type="transmembrane region" description="Helical" evidence="1">
    <location>
        <begin position="149"/>
        <end position="169"/>
    </location>
</feature>
<keyword evidence="1" id="KW-0812">Transmembrane</keyword>
<protein>
    <submittedName>
        <fullName evidence="2">Uncharacterized protein</fullName>
    </submittedName>
</protein>
<dbReference type="AlphaFoldDB" id="A0A2A9E720"/>
<name>A0A2A9E720_9MICO</name>
<keyword evidence="1" id="KW-1133">Transmembrane helix</keyword>
<dbReference type="RefSeq" id="WP_098455084.1">
    <property type="nucleotide sequence ID" value="NZ_PDJG01000001.1"/>
</dbReference>
<keyword evidence="3" id="KW-1185">Reference proteome</keyword>
<dbReference type="EMBL" id="PDJG01000001">
    <property type="protein sequence ID" value="PFG33970.1"/>
    <property type="molecule type" value="Genomic_DNA"/>
</dbReference>
<evidence type="ECO:0000313" key="3">
    <source>
        <dbReference type="Proteomes" id="UP000225548"/>
    </source>
</evidence>
<evidence type="ECO:0000313" key="2">
    <source>
        <dbReference type="EMBL" id="PFG33970.1"/>
    </source>
</evidence>
<organism evidence="2 3">
    <name type="scientific">Sanguibacter antarcticus</name>
    <dbReference type="NCBI Taxonomy" id="372484"/>
    <lineage>
        <taxon>Bacteria</taxon>
        <taxon>Bacillati</taxon>
        <taxon>Actinomycetota</taxon>
        <taxon>Actinomycetes</taxon>
        <taxon>Micrococcales</taxon>
        <taxon>Sanguibacteraceae</taxon>
        <taxon>Sanguibacter</taxon>
    </lineage>
</organism>
<proteinExistence type="predicted"/>
<keyword evidence="1" id="KW-0472">Membrane</keyword>
<sequence length="174" mass="19144">MTTSPDRTRASDVLRREACLAHLSLFMDDLPRARRRSIYRDLRAELTAAAREDGMTRAVRDLGPVAVLAHGFREAEGRPLPHWMHGAIAASVLAVTWVLTTLTYMLGILDASWSAAADPATPVTTGSYLWNDFTVRTSGDALSVESNGLGFLVMLVACWVVAFVVARGWRAWTR</sequence>
<gene>
    <name evidence="2" type="ORF">ATL42_1869</name>
</gene>
<dbReference type="Proteomes" id="UP000225548">
    <property type="component" value="Unassembled WGS sequence"/>
</dbReference>
<dbReference type="OrthoDB" id="5147997at2"/>
<reference evidence="2 3" key="1">
    <citation type="submission" date="2017-10" db="EMBL/GenBank/DDBJ databases">
        <title>Sequencing the genomes of 1000 actinobacteria strains.</title>
        <authorList>
            <person name="Klenk H.-P."/>
        </authorList>
    </citation>
    <scope>NUCLEOTIDE SEQUENCE [LARGE SCALE GENOMIC DNA]</scope>
    <source>
        <strain evidence="2 3">DSM 18966</strain>
    </source>
</reference>